<dbReference type="Pfam" id="PF01743">
    <property type="entry name" value="PolyA_pol"/>
    <property type="match status" value="1"/>
</dbReference>
<dbReference type="GO" id="GO:1990817">
    <property type="term" value="F:poly(A) RNA polymerase activity"/>
    <property type="evidence" value="ECO:0007669"/>
    <property type="project" value="UniProtKB-EC"/>
</dbReference>
<dbReference type="GO" id="GO:0000166">
    <property type="term" value="F:nucleotide binding"/>
    <property type="evidence" value="ECO:0007669"/>
    <property type="project" value="UniProtKB-KW"/>
</dbReference>
<comment type="cofactor">
    <cofactor evidence="1">
        <name>Mg(2+)</name>
        <dbReference type="ChEBI" id="CHEBI:18420"/>
    </cofactor>
</comment>
<dbReference type="AlphaFoldDB" id="A0A521G2L1"/>
<protein>
    <submittedName>
        <fullName evidence="13">Poly(A) polymerase</fullName>
        <ecNumber evidence="13">2.7.7.19</ecNumber>
    </submittedName>
</protein>
<dbReference type="SUPFAM" id="SSF81891">
    <property type="entry name" value="Poly A polymerase C-terminal region-like"/>
    <property type="match status" value="1"/>
</dbReference>
<keyword evidence="8" id="KW-0547">Nucleotide-binding</keyword>
<dbReference type="Pfam" id="PF01966">
    <property type="entry name" value="HD"/>
    <property type="match status" value="1"/>
</dbReference>
<keyword evidence="14" id="KW-1185">Reference proteome</keyword>
<dbReference type="InterPro" id="IPR002646">
    <property type="entry name" value="PolA_pol_head_dom"/>
</dbReference>
<evidence type="ECO:0000256" key="3">
    <source>
        <dbReference type="ARBA" id="ARBA00022555"/>
    </source>
</evidence>
<evidence type="ECO:0000256" key="2">
    <source>
        <dbReference type="ARBA" id="ARBA00007265"/>
    </source>
</evidence>
<dbReference type="CDD" id="cd05398">
    <property type="entry name" value="NT_ClassII-CCAase"/>
    <property type="match status" value="1"/>
</dbReference>
<dbReference type="Gene3D" id="1.10.3090.10">
    <property type="entry name" value="cca-adding enzyme, domain 2"/>
    <property type="match status" value="2"/>
</dbReference>
<dbReference type="InterPro" id="IPR003607">
    <property type="entry name" value="HD/PDEase_dom"/>
</dbReference>
<dbReference type="EMBL" id="NQJD01000009">
    <property type="protein sequence ID" value="TAA75259.1"/>
    <property type="molecule type" value="Genomic_DNA"/>
</dbReference>
<dbReference type="GO" id="GO:0046872">
    <property type="term" value="F:metal ion binding"/>
    <property type="evidence" value="ECO:0007669"/>
    <property type="project" value="UniProtKB-KW"/>
</dbReference>
<dbReference type="PANTHER" id="PTHR47545">
    <property type="entry name" value="MULTIFUNCTIONAL CCA PROTEIN"/>
    <property type="match status" value="1"/>
</dbReference>
<dbReference type="InterPro" id="IPR050124">
    <property type="entry name" value="tRNA_CCA-adding_enzyme"/>
</dbReference>
<keyword evidence="9" id="KW-0460">Magnesium</keyword>
<evidence type="ECO:0000313" key="13">
    <source>
        <dbReference type="EMBL" id="TAA75259.1"/>
    </source>
</evidence>
<keyword evidence="7" id="KW-0479">Metal-binding</keyword>
<evidence type="ECO:0000313" key="14">
    <source>
        <dbReference type="Proteomes" id="UP000316238"/>
    </source>
</evidence>
<evidence type="ECO:0000256" key="4">
    <source>
        <dbReference type="ARBA" id="ARBA00022679"/>
    </source>
</evidence>
<evidence type="ECO:0000256" key="6">
    <source>
        <dbReference type="ARBA" id="ARBA00022695"/>
    </source>
</evidence>
<dbReference type="SMART" id="SM00471">
    <property type="entry name" value="HDc"/>
    <property type="match status" value="1"/>
</dbReference>
<dbReference type="PANTHER" id="PTHR47545:SF2">
    <property type="entry name" value="CC-ADDING TRNA NUCLEOTIDYLTRANSFERASE"/>
    <property type="match status" value="1"/>
</dbReference>
<dbReference type="CDD" id="cd00077">
    <property type="entry name" value="HDc"/>
    <property type="match status" value="1"/>
</dbReference>
<sequence length="498" mass="55076">MISEHENLPVQAVLAFFPDGLLDKLAAVRREVGGEIYLVGGAVRDLLLGKSPGDLDLLVAGQPKRWSERLRQLTGGACVELGREEETFRIVTPQNVVIDFSSFRLGAVCIEEDLSRRDLTVNALAAPLHDFLYDQSLAALPVLDPTGGLNDLEQGRIRVVAEQSLIDDPLRLLRVFRFAASLGFAIEPETLEHVRQHCPLINKVSKERVAYELDAIMATNRAHSAFFGLRNCGLLWEILPELRAGVGMAQPASHHLDVFEHCLETLRQMELILADLNRHFSDRSPVMAAYLAEVPKRTVQVKWAALLHDIGKPVCFGINAEKDGRITFHNHDLRGASLFTGISRQLRRSKEDTEATARLIAWHMRPFFLANDQRQDKLTLKACLRLIKTVGEHLPGLFLLAMADALAGKGEASPEAIEQEVSGLFTLLFDIERNHVAPVQAAPPLITGNDLITELNLVPGPLFRIILDKIEEAQMERAVSSREEALALAKAVAAKPAC</sequence>
<dbReference type="InterPro" id="IPR043519">
    <property type="entry name" value="NT_sf"/>
</dbReference>
<dbReference type="GO" id="GO:0008033">
    <property type="term" value="P:tRNA processing"/>
    <property type="evidence" value="ECO:0007669"/>
    <property type="project" value="UniProtKB-KW"/>
</dbReference>
<proteinExistence type="inferred from homology"/>
<dbReference type="Proteomes" id="UP000316238">
    <property type="component" value="Unassembled WGS sequence"/>
</dbReference>
<dbReference type="InterPro" id="IPR006675">
    <property type="entry name" value="HDIG_dom"/>
</dbReference>
<dbReference type="EC" id="2.7.7.19" evidence="13"/>
<dbReference type="SUPFAM" id="SSF81301">
    <property type="entry name" value="Nucleotidyltransferase"/>
    <property type="match status" value="1"/>
</dbReference>
<dbReference type="NCBIfam" id="TIGR00277">
    <property type="entry name" value="HDIG"/>
    <property type="match status" value="1"/>
</dbReference>
<evidence type="ECO:0000256" key="8">
    <source>
        <dbReference type="ARBA" id="ARBA00022741"/>
    </source>
</evidence>
<dbReference type="InterPro" id="IPR006674">
    <property type="entry name" value="HD_domain"/>
</dbReference>
<evidence type="ECO:0000256" key="7">
    <source>
        <dbReference type="ARBA" id="ARBA00022723"/>
    </source>
</evidence>
<evidence type="ECO:0000256" key="1">
    <source>
        <dbReference type="ARBA" id="ARBA00001946"/>
    </source>
</evidence>
<organism evidence="13 14">
    <name type="scientific">Candidatus Electronema aureum</name>
    <dbReference type="NCBI Taxonomy" id="2005002"/>
    <lineage>
        <taxon>Bacteria</taxon>
        <taxon>Pseudomonadati</taxon>
        <taxon>Thermodesulfobacteriota</taxon>
        <taxon>Desulfobulbia</taxon>
        <taxon>Desulfobulbales</taxon>
        <taxon>Desulfobulbaceae</taxon>
        <taxon>Candidatus Electronema</taxon>
    </lineage>
</organism>
<comment type="similarity">
    <text evidence="2 11">Belongs to the tRNA nucleotidyltransferase/poly(A) polymerase family.</text>
</comment>
<evidence type="ECO:0000259" key="12">
    <source>
        <dbReference type="SMART" id="SM00471"/>
    </source>
</evidence>
<keyword evidence="10 11" id="KW-0694">RNA-binding</keyword>
<evidence type="ECO:0000256" key="9">
    <source>
        <dbReference type="ARBA" id="ARBA00022842"/>
    </source>
</evidence>
<keyword evidence="3" id="KW-0820">tRNA-binding</keyword>
<keyword evidence="4 11" id="KW-0808">Transferase</keyword>
<reference evidence="13" key="1">
    <citation type="submission" date="2017-07" db="EMBL/GenBank/DDBJ databases">
        <title>The cable genome - Insights into the physiology and evolution of filamentous bacteria capable of sulfide oxidation via long distance electron transfer.</title>
        <authorList>
            <person name="Thorup C."/>
            <person name="Bjerg J.T."/>
            <person name="Schreiber L."/>
            <person name="Nielsen L.P."/>
            <person name="Kjeldsen K.U."/>
            <person name="Boesen T."/>
            <person name="Boggild A."/>
            <person name="Meysman F."/>
            <person name="Geelhoed J."/>
            <person name="Schramm A."/>
        </authorList>
    </citation>
    <scope>NUCLEOTIDE SEQUENCE [LARGE SCALE GENOMIC DNA]</scope>
    <source>
        <strain evidence="13">GS</strain>
    </source>
</reference>
<dbReference type="InterPro" id="IPR032828">
    <property type="entry name" value="PolyA_RNA-bd"/>
</dbReference>
<evidence type="ECO:0000256" key="11">
    <source>
        <dbReference type="RuleBase" id="RU003953"/>
    </source>
</evidence>
<keyword evidence="5" id="KW-0819">tRNA processing</keyword>
<name>A0A521G2L1_9BACT</name>
<gene>
    <name evidence="13" type="ORF">CDV28_10972</name>
</gene>
<dbReference type="Pfam" id="PF12627">
    <property type="entry name" value="PolyA_pol_RNAbd"/>
    <property type="match status" value="1"/>
</dbReference>
<evidence type="ECO:0000256" key="5">
    <source>
        <dbReference type="ARBA" id="ARBA00022694"/>
    </source>
</evidence>
<accession>A0A521G2L1</accession>
<dbReference type="GO" id="GO:0000049">
    <property type="term" value="F:tRNA binding"/>
    <property type="evidence" value="ECO:0007669"/>
    <property type="project" value="UniProtKB-KW"/>
</dbReference>
<comment type="caution">
    <text evidence="13">The sequence shown here is derived from an EMBL/GenBank/DDBJ whole genome shotgun (WGS) entry which is preliminary data.</text>
</comment>
<evidence type="ECO:0000256" key="10">
    <source>
        <dbReference type="ARBA" id="ARBA00022884"/>
    </source>
</evidence>
<feature type="domain" description="HD/PDEase" evidence="12">
    <location>
        <begin position="254"/>
        <end position="418"/>
    </location>
</feature>
<keyword evidence="6 13" id="KW-0548">Nucleotidyltransferase</keyword>
<dbReference type="Gene3D" id="3.30.460.10">
    <property type="entry name" value="Beta Polymerase, domain 2"/>
    <property type="match status" value="1"/>
</dbReference>